<dbReference type="CDD" id="cd05259">
    <property type="entry name" value="PCBER_SDR_a"/>
    <property type="match status" value="1"/>
</dbReference>
<dbReference type="Pfam" id="PF05368">
    <property type="entry name" value="NmrA"/>
    <property type="match status" value="1"/>
</dbReference>
<evidence type="ECO:0000313" key="5">
    <source>
        <dbReference type="Proteomes" id="UP000663193"/>
    </source>
</evidence>
<feature type="domain" description="NmrA-like" evidence="3">
    <location>
        <begin position="7"/>
        <end position="136"/>
    </location>
</feature>
<name>A0A7U2I8S5_PHANO</name>
<protein>
    <recommendedName>
        <fullName evidence="3">NmrA-like domain-containing protein</fullName>
    </recommendedName>
</protein>
<sequence length="307" mass="33538">MSSEKGRKIVMVGASGTVGSPTLTALLKTGIHTITAVTRNESSATFPSGVQVKKGDYNDDSFLVSALKGHDVLILQLGIMQMELQVTLIEAAAKAGVPWVLPTEFGSDINSPIAKDFEITGMKKKYRDLIEEKGSSWVAIVNNPWFDWSLKAGLWSIDVPGKKATLYNVNDTKFNTSTLSQVGTAVARLLSLPDEKLNAYKNRSLYVRSFLVSQYDIFDSVVRATGTKESEWEVKMQKPEEAIEASRKAVAEGNMMAFVGEFYTAHMQAGRGGNYEEKAVTDAATIGLEKENLDEVVKRIVTDLAGN</sequence>
<dbReference type="GO" id="GO:0016491">
    <property type="term" value="F:oxidoreductase activity"/>
    <property type="evidence" value="ECO:0007669"/>
    <property type="project" value="UniProtKB-KW"/>
</dbReference>
<dbReference type="Gene3D" id="3.40.50.720">
    <property type="entry name" value="NAD(P)-binding Rossmann-like Domain"/>
    <property type="match status" value="1"/>
</dbReference>
<evidence type="ECO:0000313" key="4">
    <source>
        <dbReference type="EMBL" id="QRD05347.1"/>
    </source>
</evidence>
<dbReference type="OMA" id="VPCEFGS"/>
<dbReference type="Gene3D" id="3.90.25.10">
    <property type="entry name" value="UDP-galactose 4-epimerase, domain 1"/>
    <property type="match status" value="1"/>
</dbReference>
<proteinExistence type="predicted"/>
<keyword evidence="2" id="KW-0560">Oxidoreductase</keyword>
<evidence type="ECO:0000256" key="2">
    <source>
        <dbReference type="ARBA" id="ARBA00023002"/>
    </source>
</evidence>
<dbReference type="AlphaFoldDB" id="A0A7U2I8S5"/>
<dbReference type="PANTHER" id="PTHR47706">
    <property type="entry name" value="NMRA-LIKE FAMILY PROTEIN"/>
    <property type="match status" value="1"/>
</dbReference>
<reference evidence="5" key="1">
    <citation type="journal article" date="2021" name="BMC Genomics">
        <title>Chromosome-level genome assembly and manually-curated proteome of model necrotroph Parastagonospora nodorum Sn15 reveals a genome-wide trove of candidate effector homologs, and redundancy of virulence-related functions within an accessory chromosome.</title>
        <authorList>
            <person name="Bertazzoni S."/>
            <person name="Jones D.A.B."/>
            <person name="Phan H.T."/>
            <person name="Tan K.-C."/>
            <person name="Hane J.K."/>
        </authorList>
    </citation>
    <scope>NUCLEOTIDE SEQUENCE [LARGE SCALE GENOMIC DNA]</scope>
    <source>
        <strain evidence="5">SN15 / ATCC MYA-4574 / FGSC 10173)</strain>
    </source>
</reference>
<keyword evidence="1" id="KW-0521">NADP</keyword>
<dbReference type="KEGG" id="pno:SNOG_11241"/>
<dbReference type="RefSeq" id="XP_001801483.1">
    <property type="nucleotide sequence ID" value="XM_001801431.1"/>
</dbReference>
<dbReference type="Proteomes" id="UP000663193">
    <property type="component" value="Chromosome 18"/>
</dbReference>
<dbReference type="EMBL" id="CP069040">
    <property type="protein sequence ID" value="QRD05347.1"/>
    <property type="molecule type" value="Genomic_DNA"/>
</dbReference>
<accession>A0A7U2I8S5</accession>
<organism evidence="4 5">
    <name type="scientific">Phaeosphaeria nodorum (strain SN15 / ATCC MYA-4574 / FGSC 10173)</name>
    <name type="common">Glume blotch fungus</name>
    <name type="synonym">Parastagonospora nodorum</name>
    <dbReference type="NCBI Taxonomy" id="321614"/>
    <lineage>
        <taxon>Eukaryota</taxon>
        <taxon>Fungi</taxon>
        <taxon>Dikarya</taxon>
        <taxon>Ascomycota</taxon>
        <taxon>Pezizomycotina</taxon>
        <taxon>Dothideomycetes</taxon>
        <taxon>Pleosporomycetidae</taxon>
        <taxon>Pleosporales</taxon>
        <taxon>Pleosporineae</taxon>
        <taxon>Phaeosphaeriaceae</taxon>
        <taxon>Parastagonospora</taxon>
    </lineage>
</organism>
<dbReference type="OrthoDB" id="419598at2759"/>
<dbReference type="VEuPathDB" id="FungiDB:JI435_112410"/>
<dbReference type="InterPro" id="IPR051609">
    <property type="entry name" value="NmrA/Isoflavone_reductase-like"/>
</dbReference>
<gene>
    <name evidence="4" type="ORF">JI435_112410</name>
</gene>
<dbReference type="InterPro" id="IPR008030">
    <property type="entry name" value="NmrA-like"/>
</dbReference>
<evidence type="ECO:0000256" key="1">
    <source>
        <dbReference type="ARBA" id="ARBA00022857"/>
    </source>
</evidence>
<evidence type="ECO:0000259" key="3">
    <source>
        <dbReference type="Pfam" id="PF05368"/>
    </source>
</evidence>
<dbReference type="InterPro" id="IPR045312">
    <property type="entry name" value="PCBER-like"/>
</dbReference>
<dbReference type="PANTHER" id="PTHR47706:SF7">
    <property type="entry name" value="CIPA-LIKE, PUTATIVE (AFU_ORTHOLOGUE AFUA_1G01630)-RELATED"/>
    <property type="match status" value="1"/>
</dbReference>
<dbReference type="SUPFAM" id="SSF51735">
    <property type="entry name" value="NAD(P)-binding Rossmann-fold domains"/>
    <property type="match status" value="1"/>
</dbReference>
<keyword evidence="5" id="KW-1185">Reference proteome</keyword>
<dbReference type="InterPro" id="IPR036291">
    <property type="entry name" value="NAD(P)-bd_dom_sf"/>
</dbReference>